<evidence type="ECO:0000313" key="1">
    <source>
        <dbReference type="EMBL" id="CAI9171498.1"/>
    </source>
</evidence>
<name>A0ABN8ZFX6_RANTA</name>
<evidence type="ECO:0000313" key="2">
    <source>
        <dbReference type="Proteomes" id="UP001176941"/>
    </source>
</evidence>
<dbReference type="Proteomes" id="UP001176941">
    <property type="component" value="Chromosome 30"/>
</dbReference>
<gene>
    <name evidence="1" type="ORF">MRATA1EN1_LOCUS20460</name>
</gene>
<accession>A0ABN8ZFX6</accession>
<dbReference type="EMBL" id="OX459966">
    <property type="protein sequence ID" value="CAI9171498.1"/>
    <property type="molecule type" value="Genomic_DNA"/>
</dbReference>
<sequence length="118" mass="12043">MPEARAPQLSVGAASWSFPAHFIKGNPESASLEATSVPSMGSDSISLYPTGISADSGAPGAVACGVSSSAGLGLLPCVAGVPGGEEEDRSLQLRAHICAPTQPHKLISKMESENREHM</sequence>
<protein>
    <submittedName>
        <fullName evidence="1">Uncharacterized protein</fullName>
    </submittedName>
</protein>
<reference evidence="1" key="1">
    <citation type="submission" date="2023-04" db="EMBL/GenBank/DDBJ databases">
        <authorList>
            <consortium name="ELIXIR-Norway"/>
        </authorList>
    </citation>
    <scope>NUCLEOTIDE SEQUENCE [LARGE SCALE GENOMIC DNA]</scope>
</reference>
<organism evidence="1 2">
    <name type="scientific">Rangifer tarandus platyrhynchus</name>
    <name type="common">Svalbard reindeer</name>
    <dbReference type="NCBI Taxonomy" id="3082113"/>
    <lineage>
        <taxon>Eukaryota</taxon>
        <taxon>Metazoa</taxon>
        <taxon>Chordata</taxon>
        <taxon>Craniata</taxon>
        <taxon>Vertebrata</taxon>
        <taxon>Euteleostomi</taxon>
        <taxon>Mammalia</taxon>
        <taxon>Eutheria</taxon>
        <taxon>Laurasiatheria</taxon>
        <taxon>Artiodactyla</taxon>
        <taxon>Ruminantia</taxon>
        <taxon>Pecora</taxon>
        <taxon>Cervidae</taxon>
        <taxon>Odocoileinae</taxon>
        <taxon>Rangifer</taxon>
    </lineage>
</organism>
<keyword evidence="2" id="KW-1185">Reference proteome</keyword>
<proteinExistence type="predicted"/>